<dbReference type="Pfam" id="PF14450">
    <property type="entry name" value="FtsA"/>
    <property type="match status" value="1"/>
</dbReference>
<gene>
    <name evidence="5" type="primary">ftsA</name>
    <name evidence="7" type="ORF">UV12_C0017G0006</name>
</gene>
<dbReference type="GO" id="GO:0009898">
    <property type="term" value="C:cytoplasmic side of plasma membrane"/>
    <property type="evidence" value="ECO:0007669"/>
    <property type="project" value="UniProtKB-UniRule"/>
</dbReference>
<dbReference type="AlphaFoldDB" id="A0A0G0ZDF6"/>
<proteinExistence type="inferred from homology"/>
<comment type="subcellular location">
    <subcellularLocation>
        <location evidence="5">Cell membrane</location>
        <topology evidence="5">Peripheral membrane protein</topology>
        <orientation evidence="5">Cytoplasmic side</orientation>
    </subcellularLocation>
    <text evidence="5">Localizes to the Z ring in an FtsZ-dependent manner. Targeted to the membrane through a conserved C-terminal amphipathic helix.</text>
</comment>
<dbReference type="GO" id="GO:0043093">
    <property type="term" value="P:FtsZ-dependent cytokinesis"/>
    <property type="evidence" value="ECO:0007669"/>
    <property type="project" value="UniProtKB-UniRule"/>
</dbReference>
<feature type="domain" description="SHS2" evidence="6">
    <location>
        <begin position="9"/>
        <end position="198"/>
    </location>
</feature>
<dbReference type="PIRSF" id="PIRSF003101">
    <property type="entry name" value="FtsA"/>
    <property type="match status" value="1"/>
</dbReference>
<evidence type="ECO:0000256" key="5">
    <source>
        <dbReference type="HAMAP-Rule" id="MF_02033"/>
    </source>
</evidence>
<dbReference type="STRING" id="1618756.UV12_C0017G0006"/>
<dbReference type="NCBIfam" id="TIGR01174">
    <property type="entry name" value="ftsA"/>
    <property type="match status" value="1"/>
</dbReference>
<dbReference type="HAMAP" id="MF_02033">
    <property type="entry name" value="FtsA"/>
    <property type="match status" value="1"/>
</dbReference>
<evidence type="ECO:0000256" key="1">
    <source>
        <dbReference type="ARBA" id="ARBA00022475"/>
    </source>
</evidence>
<evidence type="ECO:0000313" key="8">
    <source>
        <dbReference type="Proteomes" id="UP000034704"/>
    </source>
</evidence>
<dbReference type="GO" id="GO:0032153">
    <property type="term" value="C:cell division site"/>
    <property type="evidence" value="ECO:0007669"/>
    <property type="project" value="UniProtKB-UniRule"/>
</dbReference>
<keyword evidence="4 5" id="KW-0131">Cell cycle</keyword>
<dbReference type="SUPFAM" id="SSF53067">
    <property type="entry name" value="Actin-like ATPase domain"/>
    <property type="match status" value="2"/>
</dbReference>
<reference evidence="7 8" key="1">
    <citation type="journal article" date="2015" name="Nature">
        <title>rRNA introns, odd ribosomes, and small enigmatic genomes across a large radiation of phyla.</title>
        <authorList>
            <person name="Brown C.T."/>
            <person name="Hug L.A."/>
            <person name="Thomas B.C."/>
            <person name="Sharon I."/>
            <person name="Castelle C.J."/>
            <person name="Singh A."/>
            <person name="Wilkins M.J."/>
            <person name="Williams K.H."/>
            <person name="Banfield J.F."/>
        </authorList>
    </citation>
    <scope>NUCLEOTIDE SEQUENCE [LARGE SCALE GENOMIC DNA]</scope>
</reference>
<evidence type="ECO:0000256" key="2">
    <source>
        <dbReference type="ARBA" id="ARBA00022618"/>
    </source>
</evidence>
<comment type="caution">
    <text evidence="7">The sequence shown here is derived from an EMBL/GenBank/DDBJ whole genome shotgun (WGS) entry which is preliminary data.</text>
</comment>
<dbReference type="Gene3D" id="3.30.420.40">
    <property type="match status" value="3"/>
</dbReference>
<comment type="subunit">
    <text evidence="5">Self-interacts. Interacts with FtsZ.</text>
</comment>
<dbReference type="EMBL" id="LCDG01000017">
    <property type="protein sequence ID" value="KKS46752.1"/>
    <property type="molecule type" value="Genomic_DNA"/>
</dbReference>
<name>A0A0G0ZDF6_9BACT</name>
<evidence type="ECO:0000259" key="6">
    <source>
        <dbReference type="SMART" id="SM00842"/>
    </source>
</evidence>
<dbReference type="InterPro" id="IPR003494">
    <property type="entry name" value="SHS2_FtsA"/>
</dbReference>
<dbReference type="Pfam" id="PF02491">
    <property type="entry name" value="SHS2_FTSA"/>
    <property type="match status" value="1"/>
</dbReference>
<evidence type="ECO:0000256" key="4">
    <source>
        <dbReference type="ARBA" id="ARBA00023306"/>
    </source>
</evidence>
<dbReference type="InterPro" id="IPR043129">
    <property type="entry name" value="ATPase_NBD"/>
</dbReference>
<dbReference type="InterPro" id="IPR020823">
    <property type="entry name" value="Cell_div_FtsA"/>
</dbReference>
<keyword evidence="2 5" id="KW-0132">Cell division</keyword>
<organism evidence="7 8">
    <name type="scientific">Candidatus Nomurabacteria bacterium GW2011_GWC2_42_20</name>
    <dbReference type="NCBI Taxonomy" id="1618756"/>
    <lineage>
        <taxon>Bacteria</taxon>
        <taxon>Candidatus Nomuraibacteriota</taxon>
    </lineage>
</organism>
<dbReference type="SMART" id="SM00842">
    <property type="entry name" value="FtsA"/>
    <property type="match status" value="1"/>
</dbReference>
<dbReference type="InterPro" id="IPR050696">
    <property type="entry name" value="FtsA/MreB"/>
</dbReference>
<keyword evidence="3 5" id="KW-0472">Membrane</keyword>
<protein>
    <recommendedName>
        <fullName evidence="5">Cell division protein FtsA</fullName>
    </recommendedName>
</protein>
<dbReference type="PANTHER" id="PTHR32432">
    <property type="entry name" value="CELL DIVISION PROTEIN FTSA-RELATED"/>
    <property type="match status" value="1"/>
</dbReference>
<dbReference type="Gene3D" id="3.30.1490.110">
    <property type="match status" value="1"/>
</dbReference>
<comment type="similarity">
    <text evidence="5">Belongs to the FtsA/MreB family.</text>
</comment>
<comment type="function">
    <text evidence="5">Cell division protein that is involved in the assembly of the Z ring. May serve as a membrane anchor for the Z ring.</text>
</comment>
<sequence length="387" mass="41298">MSSRTKRIATGIDIGTHATRVVIVEHSRGEAPVIIGTGVSETRGLRHGYIINKVDASKSIGNAILNAEKMAGFKIKNAILSVGGVSLESVISHGATTVSRASSEVSETDLRKLAHDAEGSIPHLTNKRIIHRTPIRYRLDNKEVLGDPIGMTGTKLDVKMLFITCLEQHLNDIIRTVEDLGVEVDEVIPSPIAAGQVALNKKQRAVGCALVNIGAETVSIAVFENDIPISLQIFPIGSTDITNDIALGLKIPLQEAEKIKVSGAEGVYPKKKLDEIIEARLYDIFELIDAHLKKIGRSGLLPAGVVLTGGGAGVATIEDLAKAVLKLPSSIAHPAISHGGKHPVKDSSWLVAYGLAVYALQRPSNTAEDGFGDILDTLKNWVKPFLP</sequence>
<evidence type="ECO:0000313" key="7">
    <source>
        <dbReference type="EMBL" id="KKS46752.1"/>
    </source>
</evidence>
<evidence type="ECO:0000256" key="3">
    <source>
        <dbReference type="ARBA" id="ARBA00023136"/>
    </source>
</evidence>
<keyword evidence="1 5" id="KW-1003">Cell membrane</keyword>
<dbReference type="PANTHER" id="PTHR32432:SF4">
    <property type="entry name" value="CELL DIVISION PROTEIN FTSA"/>
    <property type="match status" value="1"/>
</dbReference>
<dbReference type="CDD" id="cd24048">
    <property type="entry name" value="ASKHA_NBD_FtsA"/>
    <property type="match status" value="1"/>
</dbReference>
<accession>A0A0G0ZDF6</accession>
<dbReference type="Proteomes" id="UP000034704">
    <property type="component" value="Unassembled WGS sequence"/>
</dbReference>